<accession>A0ABW7UM63</accession>
<sequence length="52" mass="5451">MPRAARTLGFEFLGADPESGTIDLAFTATEDYRTSRGGSSELDVSITASQGP</sequence>
<dbReference type="EMBL" id="JBIRWE010000002">
    <property type="protein sequence ID" value="MFI1963745.1"/>
    <property type="molecule type" value="Genomic_DNA"/>
</dbReference>
<comment type="caution">
    <text evidence="2">The sequence shown here is derived from an EMBL/GenBank/DDBJ whole genome shotgun (WGS) entry which is preliminary data.</text>
</comment>
<feature type="region of interest" description="Disordered" evidence="1">
    <location>
        <begin position="33"/>
        <end position="52"/>
    </location>
</feature>
<evidence type="ECO:0000313" key="3">
    <source>
        <dbReference type="Proteomes" id="UP001611548"/>
    </source>
</evidence>
<reference evidence="2 3" key="1">
    <citation type="submission" date="2024-10" db="EMBL/GenBank/DDBJ databases">
        <title>The Natural Products Discovery Center: Release of the First 8490 Sequenced Strains for Exploring Actinobacteria Biosynthetic Diversity.</title>
        <authorList>
            <person name="Kalkreuter E."/>
            <person name="Kautsar S.A."/>
            <person name="Yang D."/>
            <person name="Bader C.D."/>
            <person name="Teijaro C.N."/>
            <person name="Fluegel L."/>
            <person name="Davis C.M."/>
            <person name="Simpson J.R."/>
            <person name="Lauterbach L."/>
            <person name="Steele A.D."/>
            <person name="Gui C."/>
            <person name="Meng S."/>
            <person name="Li G."/>
            <person name="Viehrig K."/>
            <person name="Ye F."/>
            <person name="Su P."/>
            <person name="Kiefer A.F."/>
            <person name="Nichols A."/>
            <person name="Cepeda A.J."/>
            <person name="Yan W."/>
            <person name="Fan B."/>
            <person name="Jiang Y."/>
            <person name="Adhikari A."/>
            <person name="Zheng C.-J."/>
            <person name="Schuster L."/>
            <person name="Cowan T.M."/>
            <person name="Smanski M.J."/>
            <person name="Chevrette M.G."/>
            <person name="De Carvalho L.P.S."/>
            <person name="Shen B."/>
        </authorList>
    </citation>
    <scope>NUCLEOTIDE SEQUENCE [LARGE SCALE GENOMIC DNA]</scope>
    <source>
        <strain evidence="2 3">NPDC020327</strain>
    </source>
</reference>
<protein>
    <submittedName>
        <fullName evidence="2">Uncharacterized protein</fullName>
    </submittedName>
</protein>
<proteinExistence type="predicted"/>
<organism evidence="2 3">
    <name type="scientific">Streptomyces pathocidini</name>
    <dbReference type="NCBI Taxonomy" id="1650571"/>
    <lineage>
        <taxon>Bacteria</taxon>
        <taxon>Bacillati</taxon>
        <taxon>Actinomycetota</taxon>
        <taxon>Actinomycetes</taxon>
        <taxon>Kitasatosporales</taxon>
        <taxon>Streptomycetaceae</taxon>
        <taxon>Streptomyces</taxon>
    </lineage>
</organism>
<keyword evidence="3" id="KW-1185">Reference proteome</keyword>
<name>A0ABW7UM63_9ACTN</name>
<dbReference type="Proteomes" id="UP001611548">
    <property type="component" value="Unassembled WGS sequence"/>
</dbReference>
<dbReference type="RefSeq" id="WP_169790855.1">
    <property type="nucleotide sequence ID" value="NZ_JBIRWE010000002.1"/>
</dbReference>
<evidence type="ECO:0000313" key="2">
    <source>
        <dbReference type="EMBL" id="MFI1963745.1"/>
    </source>
</evidence>
<evidence type="ECO:0000256" key="1">
    <source>
        <dbReference type="SAM" id="MobiDB-lite"/>
    </source>
</evidence>
<gene>
    <name evidence="2" type="ORF">ACH429_06340</name>
</gene>